<proteinExistence type="inferred from homology"/>
<feature type="domain" description="Iron hydrogenase large subunit C-terminal" evidence="4">
    <location>
        <begin position="615"/>
        <end position="861"/>
    </location>
</feature>
<evidence type="ECO:0000259" key="4">
    <source>
        <dbReference type="Pfam" id="PF02906"/>
    </source>
</evidence>
<organism evidence="5">
    <name type="scientific">Menopon gallinae</name>
    <name type="common">poultry shaft louse</name>
    <dbReference type="NCBI Taxonomy" id="328185"/>
    <lineage>
        <taxon>Eukaryota</taxon>
        <taxon>Metazoa</taxon>
        <taxon>Ecdysozoa</taxon>
        <taxon>Arthropoda</taxon>
        <taxon>Hexapoda</taxon>
        <taxon>Insecta</taxon>
        <taxon>Pterygota</taxon>
        <taxon>Neoptera</taxon>
        <taxon>Paraneoptera</taxon>
        <taxon>Psocodea</taxon>
        <taxon>Troctomorpha</taxon>
        <taxon>Phthiraptera</taxon>
        <taxon>Amblycera</taxon>
        <taxon>Menoponidae</taxon>
        <taxon>Menopon</taxon>
    </lineage>
</organism>
<dbReference type="InterPro" id="IPR004108">
    <property type="entry name" value="Fe_hydrogenase_lsu_C"/>
</dbReference>
<reference evidence="5" key="1">
    <citation type="journal article" date="2024" name="Gigascience">
        <title>Chromosome-level genome of the poultry shaft louse Menopon gallinae provides insight into the host-switching and adaptive evolution of parasitic lice.</title>
        <authorList>
            <person name="Xu Y."/>
            <person name="Ma L."/>
            <person name="Liu S."/>
            <person name="Liang Y."/>
            <person name="Liu Q."/>
            <person name="He Z."/>
            <person name="Tian L."/>
            <person name="Duan Y."/>
            <person name="Cai W."/>
            <person name="Li H."/>
            <person name="Song F."/>
        </authorList>
    </citation>
    <scope>NUCLEOTIDE SEQUENCE</scope>
    <source>
        <strain evidence="5">Cailab_2023a</strain>
    </source>
</reference>
<dbReference type="SUPFAM" id="SSF53920">
    <property type="entry name" value="Fe-only hydrogenase"/>
    <property type="match status" value="1"/>
</dbReference>
<dbReference type="InterPro" id="IPR009016">
    <property type="entry name" value="Fe_hydrogenase"/>
</dbReference>
<dbReference type="InterPro" id="IPR043154">
    <property type="entry name" value="Sec-1-like_dom1"/>
</dbReference>
<evidence type="ECO:0000256" key="2">
    <source>
        <dbReference type="ARBA" id="ARBA00009884"/>
    </source>
</evidence>
<dbReference type="AlphaFoldDB" id="A0AAW2H874"/>
<dbReference type="PANTHER" id="PTHR11679">
    <property type="entry name" value="VESICLE PROTEIN SORTING-ASSOCIATED"/>
    <property type="match status" value="1"/>
</dbReference>
<dbReference type="InterPro" id="IPR001619">
    <property type="entry name" value="Sec1-like"/>
</dbReference>
<dbReference type="Gene3D" id="3.40.950.10">
    <property type="entry name" value="Fe-only Hydrogenase (Larger Subunit), Chain L, domain 3"/>
    <property type="match status" value="1"/>
</dbReference>
<evidence type="ECO:0000313" key="5">
    <source>
        <dbReference type="EMBL" id="KAL0265875.1"/>
    </source>
</evidence>
<accession>A0AAW2H874</accession>
<sequence>MLRTCQRKRVIGFLSPGTQSPWKVLVLDSRTQDIISPLLHVNELRECNITAHFLLETKRGRVRDTPAIYFVEETEKNIDTIARDVLDDTYSEYHINFTGAIRRPLLERLATALSEKGRGLFVRSIFDQYMNFVALQENLFTLHRKNTFSDPVDSGAIVQALFGVFLTLGEAPFIVPQGDSELGERLLKLIRSTKLLRDTRKKPLLILIDRQFDIRSPVEHVWTYSSLIKDLLPFDQNKVFLKAENKTLELDPADDFWMKNSEEYFPVVAERVERELVDYKKEMALRCVDEKSDKKKIEEALEKAPELVRKKAAMHTHMSICLALVDLIKKRSIDDFYKIERSSFKKQDLLEISEKGEGEDILRLAISMLRSDNASVVETLLQKRKVDTRILKFFRGAEAAEQRSGTSYRQVVSSIMGSVKKLLPVSNESPLSKHVEGILSSIKGQDTEELGILNPFGQRCFEKEISRVIVFCNGGGTYTELKSLNELGKKLGLEMIYGTTEVINSADFLEQVRRVVNGALQPTSCAHQHGGPRRAADPPVQKPLSPAPLLMKAQPAPMKQVAMDRKCTKETQPLELTLSDCLACSGCITRDEERLLEQSDYQRLIEDNTEKLFMISPYSKVSIYSEMCEGQGLSFQDFESSLTAFLKTSCNAVDVVDTSYFQRTVLEMVADEFFGSSVPIITSDCPGTVAYIEKNGKHLLENLSRVLSPQQMCAVALEKRGRVTSVVPCYDKKMENGRDRCAIDYVLSTREFMDFLAHRRFSAAECSEGAMRRERTVFPYGSFSGGYTEFLLEKIGPVHVDAVQTSRGHYVYRCEGRGKTYTLHKVYGVKNVLNMISRTRKKLDFDFAEVFLCEEACAYGPSRTGSTHADIKPLYSMLEGSGIAEEVLQHTSAKRVFRPAAIKKTHFAVDW</sequence>
<dbReference type="Gene3D" id="3.30.70.20">
    <property type="match status" value="1"/>
</dbReference>
<comment type="similarity">
    <text evidence="1">Belongs to the NARF family.</text>
</comment>
<dbReference type="Gene3D" id="3.40.50.1910">
    <property type="match status" value="1"/>
</dbReference>
<dbReference type="GO" id="GO:0016192">
    <property type="term" value="P:vesicle-mediated transport"/>
    <property type="evidence" value="ECO:0007669"/>
    <property type="project" value="InterPro"/>
</dbReference>
<dbReference type="Pfam" id="PF02906">
    <property type="entry name" value="Fe_hyd_lg_C"/>
    <property type="match status" value="1"/>
</dbReference>
<dbReference type="InterPro" id="IPR043127">
    <property type="entry name" value="Sec-1-like_dom3a"/>
</dbReference>
<evidence type="ECO:0000256" key="1">
    <source>
        <dbReference type="ARBA" id="ARBA00006596"/>
    </source>
</evidence>
<dbReference type="Pfam" id="PF00995">
    <property type="entry name" value="Sec1"/>
    <property type="match status" value="1"/>
</dbReference>
<protein>
    <recommendedName>
        <fullName evidence="4">Iron hydrogenase large subunit C-terminal domain-containing protein</fullName>
    </recommendedName>
</protein>
<dbReference type="SUPFAM" id="SSF56815">
    <property type="entry name" value="Sec1/munc18-like (SM) proteins"/>
    <property type="match status" value="1"/>
</dbReference>
<comment type="function">
    <text evidence="3">Component of the cytosolic iron-sulfur (Fe/S) protein assembly machinery. Required for maturation of extramitochondrial Fe/S proteins.</text>
</comment>
<dbReference type="InterPro" id="IPR027482">
    <property type="entry name" value="Sec1-like_dom2"/>
</dbReference>
<dbReference type="Gene3D" id="3.40.50.1780">
    <property type="match status" value="1"/>
</dbReference>
<comment type="caution">
    <text evidence="5">The sequence shown here is derived from an EMBL/GenBank/DDBJ whole genome shotgun (WGS) entry which is preliminary data.</text>
</comment>
<dbReference type="EMBL" id="JARGDH010000006">
    <property type="protein sequence ID" value="KAL0265875.1"/>
    <property type="molecule type" value="Genomic_DNA"/>
</dbReference>
<dbReference type="Gene3D" id="3.40.50.2060">
    <property type="match status" value="1"/>
</dbReference>
<dbReference type="InterPro" id="IPR036045">
    <property type="entry name" value="Sec1-like_sf"/>
</dbReference>
<dbReference type="Gene3D" id="3.90.830.10">
    <property type="entry name" value="Syntaxin Binding Protein 1, Chain A, domain 2"/>
    <property type="match status" value="1"/>
</dbReference>
<gene>
    <name evidence="5" type="ORF">PYX00_011592</name>
</gene>
<name>A0AAW2H874_9NEOP</name>
<dbReference type="Gene3D" id="1.25.40.60">
    <property type="match status" value="1"/>
</dbReference>
<comment type="similarity">
    <text evidence="2">Belongs to the STXBP/unc-18/SEC1 family.</text>
</comment>
<evidence type="ECO:0000256" key="3">
    <source>
        <dbReference type="ARBA" id="ARBA00025700"/>
    </source>
</evidence>